<dbReference type="EMBL" id="CASHSV030000311">
    <property type="protein sequence ID" value="CAJ2658519.1"/>
    <property type="molecule type" value="Genomic_DNA"/>
</dbReference>
<dbReference type="Proteomes" id="UP001177021">
    <property type="component" value="Unassembled WGS sequence"/>
</dbReference>
<keyword evidence="2" id="KW-1185">Reference proteome</keyword>
<accession>A0ACB0KMS7</accession>
<proteinExistence type="predicted"/>
<reference evidence="1" key="1">
    <citation type="submission" date="2023-10" db="EMBL/GenBank/DDBJ databases">
        <authorList>
            <person name="Rodriguez Cubillos JULIANA M."/>
            <person name="De Vega J."/>
        </authorList>
    </citation>
    <scope>NUCLEOTIDE SEQUENCE</scope>
</reference>
<evidence type="ECO:0000313" key="1">
    <source>
        <dbReference type="EMBL" id="CAJ2658519.1"/>
    </source>
</evidence>
<protein>
    <submittedName>
        <fullName evidence="1">Uncharacterized protein</fullName>
    </submittedName>
</protein>
<evidence type="ECO:0000313" key="2">
    <source>
        <dbReference type="Proteomes" id="UP001177021"/>
    </source>
</evidence>
<gene>
    <name evidence="1" type="ORF">MILVUS5_LOCUS24885</name>
</gene>
<organism evidence="1 2">
    <name type="scientific">Trifolium pratense</name>
    <name type="common">Red clover</name>
    <dbReference type="NCBI Taxonomy" id="57577"/>
    <lineage>
        <taxon>Eukaryota</taxon>
        <taxon>Viridiplantae</taxon>
        <taxon>Streptophyta</taxon>
        <taxon>Embryophyta</taxon>
        <taxon>Tracheophyta</taxon>
        <taxon>Spermatophyta</taxon>
        <taxon>Magnoliopsida</taxon>
        <taxon>eudicotyledons</taxon>
        <taxon>Gunneridae</taxon>
        <taxon>Pentapetalae</taxon>
        <taxon>rosids</taxon>
        <taxon>fabids</taxon>
        <taxon>Fabales</taxon>
        <taxon>Fabaceae</taxon>
        <taxon>Papilionoideae</taxon>
        <taxon>50 kb inversion clade</taxon>
        <taxon>NPAAA clade</taxon>
        <taxon>Hologalegina</taxon>
        <taxon>IRL clade</taxon>
        <taxon>Trifolieae</taxon>
        <taxon>Trifolium</taxon>
    </lineage>
</organism>
<comment type="caution">
    <text evidence="1">The sequence shown here is derived from an EMBL/GenBank/DDBJ whole genome shotgun (WGS) entry which is preliminary data.</text>
</comment>
<sequence length="572" mass="64866">MESNTNMKMVLLNGSNYHLWKGKMKDLLFVKKLHLPVFSSAKPKSMSDEEWEFEHQQVCGFIRQYVEDNIYNHIANEIHAKTLWEKLESLYASKSGNNKLFLLNSFISLKYKEGTSISDHLSEFQGLLDQMSGMGIKFEDELLGLFLLLSLPESWETFRVSITSSAPKGVVSLETAKGGILNEEMRRKAQGTSSQSEVLVTENRGRSQKKEPKGGRENSRSKSKGRYKNMECNYCHKSGHIQKYCYQWRKDNKGKKGKQKQRDREDHDDDRVTTAINDDLVILRDHESINLVSDESMWIVDSGATLHVTPRKEFFTSYTSGDFGGLKMGNDGVAKVIGVGDICLQTNMGMQLLLRDVKHAPDVRFNLISVHMLDDCGYDNHFGSGKWKLSKGNLVVARGEKTSKLYWTKALVARDSVNVIDLKASLWHRRLSHISEKGLNVLAKKDVLPGLKNADLEKCSHCMTDQTIEDIDKAEKTTPEKDVSLSNIDPVRLPVHNLDTIGGDVQNGEPHDYVDDQQLGEEVYIPADNDEENDMSQDENLDEAPESSQVQLRRSNRQRQPSTRFATPEAIF</sequence>
<name>A0ACB0KMS7_TRIPR</name>